<sequence length="157" mass="18370">MPEHPEPHKVANHIWAILDMLIDSQSGYAQGMRKDFICNDSLDSGIFEQTLKLKGLPHWAEINDFMGYEHGLRWLSYLKKNHLEPFKREIPSPLPITSFDTLSKWLHLKLRAFCREDSLLDLFEVCLLCNQGLFNELSDTDRDCLYDTFFYSSVDQI</sequence>
<dbReference type="EMBL" id="DVMY01000074">
    <property type="protein sequence ID" value="HIU37502.1"/>
    <property type="molecule type" value="Genomic_DNA"/>
</dbReference>
<gene>
    <name evidence="1" type="ORF">IAC56_04450</name>
</gene>
<evidence type="ECO:0000313" key="1">
    <source>
        <dbReference type="EMBL" id="HIU37502.1"/>
    </source>
</evidence>
<protein>
    <submittedName>
        <fullName evidence="1">Uncharacterized protein</fullName>
    </submittedName>
</protein>
<reference evidence="1" key="1">
    <citation type="submission" date="2020-10" db="EMBL/GenBank/DDBJ databases">
        <authorList>
            <person name="Gilroy R."/>
        </authorList>
    </citation>
    <scope>NUCLEOTIDE SEQUENCE</scope>
    <source>
        <strain evidence="1">7463</strain>
    </source>
</reference>
<proteinExistence type="predicted"/>
<evidence type="ECO:0000313" key="2">
    <source>
        <dbReference type="Proteomes" id="UP000824083"/>
    </source>
</evidence>
<dbReference type="Proteomes" id="UP000824083">
    <property type="component" value="Unassembled WGS sequence"/>
</dbReference>
<name>A0A9D1IHQ4_9BURK</name>
<organism evidence="1 2">
    <name type="scientific">Candidatus Aphodousia faecigallinarum</name>
    <dbReference type="NCBI Taxonomy" id="2840677"/>
    <lineage>
        <taxon>Bacteria</taxon>
        <taxon>Pseudomonadati</taxon>
        <taxon>Pseudomonadota</taxon>
        <taxon>Betaproteobacteria</taxon>
        <taxon>Burkholderiales</taxon>
        <taxon>Sutterellaceae</taxon>
        <taxon>Sutterellaceae incertae sedis</taxon>
        <taxon>Candidatus Aphodousia</taxon>
    </lineage>
</organism>
<accession>A0A9D1IHQ4</accession>
<comment type="caution">
    <text evidence="1">The sequence shown here is derived from an EMBL/GenBank/DDBJ whole genome shotgun (WGS) entry which is preliminary data.</text>
</comment>
<dbReference type="AlphaFoldDB" id="A0A9D1IHQ4"/>
<reference evidence="1" key="2">
    <citation type="journal article" date="2021" name="PeerJ">
        <title>Extensive microbial diversity within the chicken gut microbiome revealed by metagenomics and culture.</title>
        <authorList>
            <person name="Gilroy R."/>
            <person name="Ravi A."/>
            <person name="Getino M."/>
            <person name="Pursley I."/>
            <person name="Horton D.L."/>
            <person name="Alikhan N.F."/>
            <person name="Baker D."/>
            <person name="Gharbi K."/>
            <person name="Hall N."/>
            <person name="Watson M."/>
            <person name="Adriaenssens E.M."/>
            <person name="Foster-Nyarko E."/>
            <person name="Jarju S."/>
            <person name="Secka A."/>
            <person name="Antonio M."/>
            <person name="Oren A."/>
            <person name="Chaudhuri R.R."/>
            <person name="La Ragione R."/>
            <person name="Hildebrand F."/>
            <person name="Pallen M.J."/>
        </authorList>
    </citation>
    <scope>NUCLEOTIDE SEQUENCE</scope>
    <source>
        <strain evidence="1">7463</strain>
    </source>
</reference>